<gene>
    <name evidence="1" type="ORF">PMI13_01752</name>
</gene>
<sequence length="169" mass="19104">MGQEKHLGSRRWRSIRRGGSWPGDKYSVTGTKMIQNSVVGAVGSIFNGLANGQNIFKSALTGFSAVNYNFDISGNKFTSTDITDAGYRYFINPNYNDFYDPNQENPVAPWYFDKKGKELLNHWLGGSGKNLNFAYDKGWSDYMSKNGFIHDELIKRAVARRVSLQPQLE</sequence>
<evidence type="ECO:0000313" key="2">
    <source>
        <dbReference type="Proteomes" id="UP000007509"/>
    </source>
</evidence>
<dbReference type="EMBL" id="AKJY01000028">
    <property type="protein sequence ID" value="EJL72855.1"/>
    <property type="molecule type" value="Genomic_DNA"/>
</dbReference>
<dbReference type="OrthoDB" id="10004819at2"/>
<accession>J2JY88</accession>
<dbReference type="PATRIC" id="fig|1144316.3.peg.1763"/>
<keyword evidence="2" id="KW-1185">Reference proteome</keyword>
<dbReference type="RefSeq" id="WP_007842743.1">
    <property type="nucleotide sequence ID" value="NZ_AKJY01000028.1"/>
</dbReference>
<dbReference type="Proteomes" id="UP000007509">
    <property type="component" value="Unassembled WGS sequence"/>
</dbReference>
<comment type="caution">
    <text evidence="1">The sequence shown here is derived from an EMBL/GenBank/DDBJ whole genome shotgun (WGS) entry which is preliminary data.</text>
</comment>
<name>J2JY88_9FLAO</name>
<evidence type="ECO:0008006" key="3">
    <source>
        <dbReference type="Google" id="ProtNLM"/>
    </source>
</evidence>
<reference evidence="1 2" key="1">
    <citation type="journal article" date="2012" name="J. Bacteriol.">
        <title>Twenty-one genome sequences from Pseudomonas species and 19 genome sequences from diverse bacteria isolated from the rhizosphere and endosphere of Populus deltoides.</title>
        <authorList>
            <person name="Brown S.D."/>
            <person name="Utturkar S.M."/>
            <person name="Klingeman D.M."/>
            <person name="Johnson C.M."/>
            <person name="Martin S.L."/>
            <person name="Land M.L."/>
            <person name="Lu T.Y."/>
            <person name="Schadt C.W."/>
            <person name="Doktycz M.J."/>
            <person name="Pelletier D.A."/>
        </authorList>
    </citation>
    <scope>NUCLEOTIDE SEQUENCE [LARGE SCALE GENOMIC DNA]</scope>
    <source>
        <strain evidence="1 2">CF314</strain>
    </source>
</reference>
<protein>
    <recommendedName>
        <fullName evidence="3">RHS repeat-associated core domain protein containing protein</fullName>
    </recommendedName>
</protein>
<organism evidence="1 2">
    <name type="scientific">Chryseobacterium populi</name>
    <dbReference type="NCBI Taxonomy" id="1144316"/>
    <lineage>
        <taxon>Bacteria</taxon>
        <taxon>Pseudomonadati</taxon>
        <taxon>Bacteroidota</taxon>
        <taxon>Flavobacteriia</taxon>
        <taxon>Flavobacteriales</taxon>
        <taxon>Weeksellaceae</taxon>
        <taxon>Chryseobacterium group</taxon>
        <taxon>Chryseobacterium</taxon>
    </lineage>
</organism>
<proteinExistence type="predicted"/>
<evidence type="ECO:0000313" key="1">
    <source>
        <dbReference type="EMBL" id="EJL72855.1"/>
    </source>
</evidence>
<dbReference type="AlphaFoldDB" id="J2JY88"/>